<evidence type="ECO:0008006" key="3">
    <source>
        <dbReference type="Google" id="ProtNLM"/>
    </source>
</evidence>
<comment type="caution">
    <text evidence="1">The sequence shown here is derived from an EMBL/GenBank/DDBJ whole genome shotgun (WGS) entry which is preliminary data.</text>
</comment>
<evidence type="ECO:0000313" key="2">
    <source>
        <dbReference type="Proteomes" id="UP001362999"/>
    </source>
</evidence>
<dbReference type="SUPFAM" id="SSF48371">
    <property type="entry name" value="ARM repeat"/>
    <property type="match status" value="2"/>
</dbReference>
<dbReference type="AlphaFoldDB" id="A0AAV9Z9A4"/>
<gene>
    <name evidence="1" type="ORF">R3P38DRAFT_578667</name>
</gene>
<dbReference type="Gene3D" id="1.25.10.10">
    <property type="entry name" value="Leucine-rich Repeat Variant"/>
    <property type="match status" value="2"/>
</dbReference>
<name>A0AAV9Z9A4_9AGAR</name>
<evidence type="ECO:0000313" key="1">
    <source>
        <dbReference type="EMBL" id="KAK6974944.1"/>
    </source>
</evidence>
<protein>
    <recommendedName>
        <fullName evidence="3">DUF3730 domain-containing protein</fullName>
    </recommendedName>
</protein>
<dbReference type="Proteomes" id="UP001362999">
    <property type="component" value="Unassembled WGS sequence"/>
</dbReference>
<sequence length="892" mass="99133">MLSLRFQESSPSLLSYWSDNMSVGPNLPLHALSKPAIRYLYQSQVKKFMKAIENRPLSEEMMAIFESYLGYKYISSATKCMIVDHLSHRLQLLGVHDCLSAMELVCRCSPSLVEAMESASAFNSPLSLSVSVFQDIAPSKLQDWVTENQTPNVLKALEYFSFTYRHCLPAHGRPPIIHNILEKLRLLPDDCLLSFASNGLSLIQNIHDFSARTAAFVAIFQRASAQDSPPVIRDLTLDLFTFYIGSRPDFARQVLDVISSVGFRDQTNSLIMKSLAVDRNLIPDLLRNPACTYEMCAALERLAPTHAASVIILELELHLILIKLLLEPIDTIIQCAVVRVLHQICIWEAGAEAVALKSNMLQVAEKLLGSEDTSRETSDWLHAIAQHKSTYHAILSPDLIRLLFLLLSDTTFAITRCAALRALQQMCIWEAGAEAVALESGMNTYTTQEVLKSPDTAVALCNWLEVVAHRQHKATMYPSILSVELFQSLVKLLRTPVMSQCAALRVLHRICTWDKGVLAVVIECNIPRTAKRLLTSQDTAIVTCHWLQAIAQHSSTYHSILSAELIKQLFQLLRFSNTTTAISQCAALQVLHQICVWAEGAEAVVFQSCMLDTSTTIQLLSSEHTIVAVCDWLQAIAQHKSTYHSILSAELIKQLLRHTATANSQHAALRVLHQICIWSYGAEAVVFECTMLRTAKKLLRSQDTSPNMYNWLYAIAQHKSTYHAILSPDLIELLIGLSSKDGLTDSHNETSLSTLILREVARWPDGAKAITRVISSISHADSHHQEDSAYTLITHLARCSPSKFNAILNATVSQHLVQSFFAAAFSSQHSLVEKAAYVLRSLCLMPNCWEVVGFTGLLGCLPKLIQLVDQDEDVNACIVLMVQLGQQKGAAA</sequence>
<keyword evidence="2" id="KW-1185">Reference proteome</keyword>
<dbReference type="EMBL" id="JAWWNJ010000178">
    <property type="protein sequence ID" value="KAK6974944.1"/>
    <property type="molecule type" value="Genomic_DNA"/>
</dbReference>
<proteinExistence type="predicted"/>
<dbReference type="InterPro" id="IPR011989">
    <property type="entry name" value="ARM-like"/>
</dbReference>
<accession>A0AAV9Z9A4</accession>
<reference evidence="1 2" key="1">
    <citation type="journal article" date="2024" name="J Genomics">
        <title>Draft genome sequencing and assembly of Favolaschia claudopus CIRM-BRFM 2984 isolated from oak limbs.</title>
        <authorList>
            <person name="Navarro D."/>
            <person name="Drula E."/>
            <person name="Chaduli D."/>
            <person name="Cazenave R."/>
            <person name="Ahrendt S."/>
            <person name="Wang J."/>
            <person name="Lipzen A."/>
            <person name="Daum C."/>
            <person name="Barry K."/>
            <person name="Grigoriev I.V."/>
            <person name="Favel A."/>
            <person name="Rosso M.N."/>
            <person name="Martin F."/>
        </authorList>
    </citation>
    <scope>NUCLEOTIDE SEQUENCE [LARGE SCALE GENOMIC DNA]</scope>
    <source>
        <strain evidence="1 2">CIRM-BRFM 2984</strain>
    </source>
</reference>
<dbReference type="InterPro" id="IPR016024">
    <property type="entry name" value="ARM-type_fold"/>
</dbReference>
<organism evidence="1 2">
    <name type="scientific">Favolaschia claudopus</name>
    <dbReference type="NCBI Taxonomy" id="2862362"/>
    <lineage>
        <taxon>Eukaryota</taxon>
        <taxon>Fungi</taxon>
        <taxon>Dikarya</taxon>
        <taxon>Basidiomycota</taxon>
        <taxon>Agaricomycotina</taxon>
        <taxon>Agaricomycetes</taxon>
        <taxon>Agaricomycetidae</taxon>
        <taxon>Agaricales</taxon>
        <taxon>Marasmiineae</taxon>
        <taxon>Mycenaceae</taxon>
        <taxon>Favolaschia</taxon>
    </lineage>
</organism>